<dbReference type="KEGG" id="cdet:87950871"/>
<feature type="region of interest" description="Disordered" evidence="1">
    <location>
        <begin position="35"/>
        <end position="76"/>
    </location>
</feature>
<dbReference type="EMBL" id="CP137314">
    <property type="protein sequence ID" value="WQF89357.1"/>
    <property type="molecule type" value="Genomic_DNA"/>
</dbReference>
<evidence type="ECO:0000256" key="1">
    <source>
        <dbReference type="SAM" id="MobiDB-lite"/>
    </source>
</evidence>
<dbReference type="RefSeq" id="XP_062786578.1">
    <property type="nucleotide sequence ID" value="XM_062930527.1"/>
</dbReference>
<name>A0AAX4J1U2_9PEZI</name>
<keyword evidence="3" id="KW-1185">Reference proteome</keyword>
<dbReference type="Proteomes" id="UP001322277">
    <property type="component" value="Chromosome 10"/>
</dbReference>
<feature type="region of interest" description="Disordered" evidence="1">
    <location>
        <begin position="1"/>
        <end position="21"/>
    </location>
</feature>
<accession>A0AAX4J1U2</accession>
<dbReference type="GeneID" id="87950871"/>
<gene>
    <name evidence="2" type="ORF">CDEST_14371</name>
</gene>
<protein>
    <submittedName>
        <fullName evidence="2">Uncharacterized protein</fullName>
    </submittedName>
</protein>
<dbReference type="AlphaFoldDB" id="A0AAX4J1U2"/>
<sequence>MTLFGRNTDIGTLGPPAPWAGNAPPMTIVSTFWSRGGAEDGDPEEHNVTTNRSPEKFPEFTTCTDGLPTPVLPSSTPARLYRNLDKSAHTHEPGSEQPFANAATAGLYLVVVLLIMRTVVGVFDGDAVQCIFSHIQQLSIEESHDKVNR</sequence>
<reference evidence="3" key="1">
    <citation type="journal article" date="2023" name="bioRxiv">
        <title>Complete genome of the Medicago anthracnose fungus, Colletotrichum destructivum, reveals a mini-chromosome-like region within a core chromosome.</title>
        <authorList>
            <person name="Lapalu N."/>
            <person name="Simon A."/>
            <person name="Lu A."/>
            <person name="Plaumann P.-L."/>
            <person name="Amselem J."/>
            <person name="Pigne S."/>
            <person name="Auger A."/>
            <person name="Koch C."/>
            <person name="Dallery J.-F."/>
            <person name="O'Connell R.J."/>
        </authorList>
    </citation>
    <scope>NUCLEOTIDE SEQUENCE [LARGE SCALE GENOMIC DNA]</scope>
    <source>
        <strain evidence="3">CBS 520.97</strain>
    </source>
</reference>
<evidence type="ECO:0000313" key="3">
    <source>
        <dbReference type="Proteomes" id="UP001322277"/>
    </source>
</evidence>
<proteinExistence type="predicted"/>
<organism evidence="2 3">
    <name type="scientific">Colletotrichum destructivum</name>
    <dbReference type="NCBI Taxonomy" id="34406"/>
    <lineage>
        <taxon>Eukaryota</taxon>
        <taxon>Fungi</taxon>
        <taxon>Dikarya</taxon>
        <taxon>Ascomycota</taxon>
        <taxon>Pezizomycotina</taxon>
        <taxon>Sordariomycetes</taxon>
        <taxon>Hypocreomycetidae</taxon>
        <taxon>Glomerellales</taxon>
        <taxon>Glomerellaceae</taxon>
        <taxon>Colletotrichum</taxon>
        <taxon>Colletotrichum destructivum species complex</taxon>
    </lineage>
</organism>
<evidence type="ECO:0000313" key="2">
    <source>
        <dbReference type="EMBL" id="WQF89357.1"/>
    </source>
</evidence>